<evidence type="ECO:0000256" key="7">
    <source>
        <dbReference type="ARBA" id="ARBA00022763"/>
    </source>
</evidence>
<keyword evidence="11 15" id="KW-0456">Lyase</keyword>
<feature type="domain" description="Photolyase/cryptochrome alpha/beta" evidence="14">
    <location>
        <begin position="24"/>
        <end position="154"/>
    </location>
</feature>
<dbReference type="Gene3D" id="1.10.579.10">
    <property type="entry name" value="DNA Cyclobutane Dipyrimidine Photolyase, subunit A, domain 3"/>
    <property type="match status" value="1"/>
</dbReference>
<dbReference type="GO" id="GO:0000719">
    <property type="term" value="P:photoreactive repair"/>
    <property type="evidence" value="ECO:0007669"/>
    <property type="project" value="TreeGrafter"/>
</dbReference>
<dbReference type="InterPro" id="IPR006050">
    <property type="entry name" value="DNA_photolyase_N"/>
</dbReference>
<evidence type="ECO:0000256" key="3">
    <source>
        <dbReference type="ARBA" id="ARBA00006409"/>
    </source>
</evidence>
<dbReference type="STRING" id="91360.SAMN05660330_02528"/>
<evidence type="ECO:0000256" key="11">
    <source>
        <dbReference type="ARBA" id="ARBA00023239"/>
    </source>
</evidence>
<evidence type="ECO:0000256" key="4">
    <source>
        <dbReference type="ARBA" id="ARBA00013149"/>
    </source>
</evidence>
<dbReference type="InterPro" id="IPR052219">
    <property type="entry name" value="Photolyase_Class-2"/>
</dbReference>
<name>A0A1H0S431_9BACT</name>
<dbReference type="RefSeq" id="WP_092223365.1">
    <property type="nucleotide sequence ID" value="NZ_FNJI01000017.1"/>
</dbReference>
<dbReference type="AlphaFoldDB" id="A0A1H0S431"/>
<proteinExistence type="inferred from homology"/>
<dbReference type="FunFam" id="1.10.579.10:FF:000002">
    <property type="entry name" value="Deoxyribodipyrimidine photolyase"/>
    <property type="match status" value="1"/>
</dbReference>
<dbReference type="EMBL" id="FNJI01000017">
    <property type="protein sequence ID" value="SDP36523.1"/>
    <property type="molecule type" value="Genomic_DNA"/>
</dbReference>
<evidence type="ECO:0000256" key="5">
    <source>
        <dbReference type="ARBA" id="ARBA00014046"/>
    </source>
</evidence>
<dbReference type="PANTHER" id="PTHR10211">
    <property type="entry name" value="DEOXYRIBODIPYRIMIDINE PHOTOLYASE"/>
    <property type="match status" value="1"/>
</dbReference>
<dbReference type="InterPro" id="IPR036134">
    <property type="entry name" value="Crypto/Photolyase_FAD-like_sf"/>
</dbReference>
<comment type="cofactor">
    <cofactor evidence="1">
        <name>(6R)-5,10-methylene-5,6,7,8-tetrahydrofolate</name>
        <dbReference type="ChEBI" id="CHEBI:15636"/>
    </cofactor>
</comment>
<accession>A0A1H0S431</accession>
<organism evidence="15 16">
    <name type="scientific">Desulforhopalus singaporensis</name>
    <dbReference type="NCBI Taxonomy" id="91360"/>
    <lineage>
        <taxon>Bacteria</taxon>
        <taxon>Pseudomonadati</taxon>
        <taxon>Thermodesulfobacteriota</taxon>
        <taxon>Desulfobulbia</taxon>
        <taxon>Desulfobulbales</taxon>
        <taxon>Desulfocapsaceae</taxon>
        <taxon>Desulforhopalus</taxon>
    </lineage>
</organism>
<dbReference type="InterPro" id="IPR014729">
    <property type="entry name" value="Rossmann-like_a/b/a_fold"/>
</dbReference>
<dbReference type="SUPFAM" id="SSF48173">
    <property type="entry name" value="Cryptochrome/photolyase FAD-binding domain"/>
    <property type="match status" value="1"/>
</dbReference>
<dbReference type="PROSITE" id="PS51645">
    <property type="entry name" value="PHR_CRY_ALPHA_BETA"/>
    <property type="match status" value="1"/>
</dbReference>
<keyword evidence="10" id="KW-0234">DNA repair</keyword>
<keyword evidence="9" id="KW-0238">DNA-binding</keyword>
<evidence type="ECO:0000256" key="6">
    <source>
        <dbReference type="ARBA" id="ARBA00022630"/>
    </source>
</evidence>
<sequence length="454" mass="52822">MVLKKNSDLTRRTRWLKEGKRGQGPVVYWMSREIRAEDNWSLLVAQQEAEIRQKPLLVIFFLKPNDPLPLPRTVLFMLQGLAETAAELIASNIGFSFFHESPELFLPHFMQSVDGHLLVCDFNPLKEFKLMQQKLVSSLSCPICEVDSHNIIPAWITSNKKEYGAYTIRPKIHRLLPDFLTEIPPIQPHPYGTCGRKHNDLSILKQHLRCVEKNIPLLLLPGEKAAGRAARNFIRQGLAEYQKHRNDPCRQAQSGLSPYLHFGNLSPQRLALMVRRNLFATDLQDAFLEELIVRRELADNFCLFEPHYDTIDGFPAWGRETLARHQHDRREYIYTLEEFENSSTHDPLWNSCQKDLVLTGKLHGYLRMYWAKKILEWSRRCDDAMRWAIYLNDRYSLDGRDPNGYAGIAWSLGGVHDRAWKERQVFGKVRYMNLNGCKRKFDVNKYIDMVAALS</sequence>
<keyword evidence="7" id="KW-0227">DNA damage</keyword>
<dbReference type="Gene3D" id="1.25.40.80">
    <property type="match status" value="1"/>
</dbReference>
<gene>
    <name evidence="15" type="ORF">SAMN05660330_02528</name>
</gene>
<evidence type="ECO:0000256" key="9">
    <source>
        <dbReference type="ARBA" id="ARBA00023125"/>
    </source>
</evidence>
<dbReference type="PANTHER" id="PTHR10211:SF0">
    <property type="entry name" value="DEOXYRIBODIPYRIMIDINE PHOTO-LYASE"/>
    <property type="match status" value="1"/>
</dbReference>
<evidence type="ECO:0000256" key="13">
    <source>
        <dbReference type="ARBA" id="ARBA00033999"/>
    </source>
</evidence>
<evidence type="ECO:0000256" key="12">
    <source>
        <dbReference type="ARBA" id="ARBA00031671"/>
    </source>
</evidence>
<dbReference type="Gene3D" id="3.40.50.620">
    <property type="entry name" value="HUPs"/>
    <property type="match status" value="1"/>
</dbReference>
<evidence type="ECO:0000259" key="14">
    <source>
        <dbReference type="PROSITE" id="PS51645"/>
    </source>
</evidence>
<dbReference type="Proteomes" id="UP000199073">
    <property type="component" value="Unassembled WGS sequence"/>
</dbReference>
<evidence type="ECO:0000256" key="2">
    <source>
        <dbReference type="ARBA" id="ARBA00001974"/>
    </source>
</evidence>
<comment type="similarity">
    <text evidence="3">Belongs to the DNA photolyase class-2 family.</text>
</comment>
<keyword evidence="6" id="KW-0285">Flavoprotein</keyword>
<dbReference type="Pfam" id="PF00875">
    <property type="entry name" value="DNA_photolyase"/>
    <property type="match status" value="1"/>
</dbReference>
<keyword evidence="16" id="KW-1185">Reference proteome</keyword>
<reference evidence="15 16" key="1">
    <citation type="submission" date="2016-10" db="EMBL/GenBank/DDBJ databases">
        <authorList>
            <person name="de Groot N.N."/>
        </authorList>
    </citation>
    <scope>NUCLEOTIDE SEQUENCE [LARGE SCALE GENOMIC DNA]</scope>
    <source>
        <strain evidence="15 16">DSM 12130</strain>
    </source>
</reference>
<evidence type="ECO:0000256" key="10">
    <source>
        <dbReference type="ARBA" id="ARBA00023204"/>
    </source>
</evidence>
<evidence type="ECO:0000256" key="8">
    <source>
        <dbReference type="ARBA" id="ARBA00022827"/>
    </source>
</evidence>
<dbReference type="PROSITE" id="PS01084">
    <property type="entry name" value="DNA_PHOTOLYASES_2_2"/>
    <property type="match status" value="1"/>
</dbReference>
<evidence type="ECO:0000256" key="1">
    <source>
        <dbReference type="ARBA" id="ARBA00001932"/>
    </source>
</evidence>
<dbReference type="GO" id="GO:0003904">
    <property type="term" value="F:deoxyribodipyrimidine photo-lyase activity"/>
    <property type="evidence" value="ECO:0007669"/>
    <property type="project" value="UniProtKB-EC"/>
</dbReference>
<dbReference type="OrthoDB" id="9772484at2"/>
<dbReference type="SUPFAM" id="SSF52425">
    <property type="entry name" value="Cryptochrome/photolyase, N-terminal domain"/>
    <property type="match status" value="1"/>
</dbReference>
<evidence type="ECO:0000313" key="16">
    <source>
        <dbReference type="Proteomes" id="UP000199073"/>
    </source>
</evidence>
<keyword evidence="8" id="KW-0274">FAD</keyword>
<protein>
    <recommendedName>
        <fullName evidence="5">Deoxyribodipyrimidine photo-lyase</fullName>
        <ecNumber evidence="4">4.1.99.3</ecNumber>
    </recommendedName>
    <alternativeName>
        <fullName evidence="12">DNA photolyase</fullName>
    </alternativeName>
</protein>
<dbReference type="PROSITE" id="PS01083">
    <property type="entry name" value="DNA_PHOTOLYASES_2_1"/>
    <property type="match status" value="1"/>
</dbReference>
<comment type="cofactor">
    <cofactor evidence="2">
        <name>FAD</name>
        <dbReference type="ChEBI" id="CHEBI:57692"/>
    </cofactor>
</comment>
<dbReference type="InterPro" id="IPR036155">
    <property type="entry name" value="Crypto/Photolyase_N_sf"/>
</dbReference>
<evidence type="ECO:0000313" key="15">
    <source>
        <dbReference type="EMBL" id="SDP36523.1"/>
    </source>
</evidence>
<dbReference type="GO" id="GO:0003677">
    <property type="term" value="F:DNA binding"/>
    <property type="evidence" value="ECO:0007669"/>
    <property type="project" value="UniProtKB-KW"/>
</dbReference>
<dbReference type="EC" id="4.1.99.3" evidence="4"/>
<dbReference type="InterPro" id="IPR032673">
    <property type="entry name" value="DNA_photolyase_2_CS"/>
</dbReference>
<comment type="catalytic activity">
    <reaction evidence="13">
        <text>cyclobutadipyrimidine (in DNA) = 2 pyrimidine residues (in DNA).</text>
        <dbReference type="EC" id="4.1.99.3"/>
    </reaction>
</comment>